<dbReference type="AlphaFoldDB" id="A0A923HG88"/>
<gene>
    <name evidence="2" type="ORF">H8K32_10175</name>
</gene>
<dbReference type="InterPro" id="IPR050767">
    <property type="entry name" value="Sel1_AlgK"/>
</dbReference>
<dbReference type="Proteomes" id="UP000634011">
    <property type="component" value="Unassembled WGS sequence"/>
</dbReference>
<protein>
    <submittedName>
        <fullName evidence="2">Sel1 repeat family protein</fullName>
    </submittedName>
</protein>
<evidence type="ECO:0000313" key="3">
    <source>
        <dbReference type="Proteomes" id="UP000634011"/>
    </source>
</evidence>
<reference evidence="2" key="1">
    <citation type="submission" date="2020-08" db="EMBL/GenBank/DDBJ databases">
        <title>Novel species isolated from subtropical streams in China.</title>
        <authorList>
            <person name="Lu H."/>
        </authorList>
    </citation>
    <scope>NUCLEOTIDE SEQUENCE</scope>
    <source>
        <strain evidence="2">KACC 12607</strain>
    </source>
</reference>
<dbReference type="PANTHER" id="PTHR11102:SF160">
    <property type="entry name" value="ERAD-ASSOCIATED E3 UBIQUITIN-PROTEIN LIGASE COMPONENT HRD3"/>
    <property type="match status" value="1"/>
</dbReference>
<comment type="caution">
    <text evidence="2">The sequence shown here is derived from an EMBL/GenBank/DDBJ whole genome shotgun (WGS) entry which is preliminary data.</text>
</comment>
<accession>A0A923HG88</accession>
<keyword evidence="1" id="KW-0732">Signal</keyword>
<dbReference type="SUPFAM" id="SSF81901">
    <property type="entry name" value="HCP-like"/>
    <property type="match status" value="1"/>
</dbReference>
<dbReference type="InterPro" id="IPR006597">
    <property type="entry name" value="Sel1-like"/>
</dbReference>
<dbReference type="Pfam" id="PF08238">
    <property type="entry name" value="Sel1"/>
    <property type="match status" value="4"/>
</dbReference>
<sequence length="241" mass="26780">MFLSARVKVVTVLMVLSLIPCYTFAQDNLYAKLTELARQGNVDAQYHVGMLLNNGIGVSKDFKQAYEWFEKSSRNGDALASYKVGCYLAGQFGNVVPLDAAMAFNYKLRSAEAGYSLAQQDIAVSYLRKSEFEKAVQWSKAAADQGYPMALYNLSVFYKDGKGVPADKTLSYGYFKLAKLVAEGKINPNAQTTLEDLKKSMSENEIERAEQFVAQWKAELTPLTLRAQEGLKSAQRLVGEM</sequence>
<name>A0A923HG88_9BURK</name>
<feature type="chain" id="PRO_5037688698" evidence="1">
    <location>
        <begin position="26"/>
        <end position="241"/>
    </location>
</feature>
<keyword evidence="3" id="KW-1185">Reference proteome</keyword>
<organism evidence="2 3">
    <name type="scientific">Undibacterium jejuense</name>
    <dbReference type="NCBI Taxonomy" id="1344949"/>
    <lineage>
        <taxon>Bacteria</taxon>
        <taxon>Pseudomonadati</taxon>
        <taxon>Pseudomonadota</taxon>
        <taxon>Betaproteobacteria</taxon>
        <taxon>Burkholderiales</taxon>
        <taxon>Oxalobacteraceae</taxon>
        <taxon>Undibacterium</taxon>
    </lineage>
</organism>
<dbReference type="EMBL" id="JACOFV010000008">
    <property type="protein sequence ID" value="MBC3862465.1"/>
    <property type="molecule type" value="Genomic_DNA"/>
</dbReference>
<evidence type="ECO:0000313" key="2">
    <source>
        <dbReference type="EMBL" id="MBC3862465.1"/>
    </source>
</evidence>
<dbReference type="InterPro" id="IPR011990">
    <property type="entry name" value="TPR-like_helical_dom_sf"/>
</dbReference>
<dbReference type="SMART" id="SM00671">
    <property type="entry name" value="SEL1"/>
    <property type="match status" value="4"/>
</dbReference>
<feature type="signal peptide" evidence="1">
    <location>
        <begin position="1"/>
        <end position="25"/>
    </location>
</feature>
<proteinExistence type="predicted"/>
<dbReference type="Gene3D" id="1.25.40.10">
    <property type="entry name" value="Tetratricopeptide repeat domain"/>
    <property type="match status" value="2"/>
</dbReference>
<evidence type="ECO:0000256" key="1">
    <source>
        <dbReference type="SAM" id="SignalP"/>
    </source>
</evidence>
<dbReference type="PANTHER" id="PTHR11102">
    <property type="entry name" value="SEL-1-LIKE PROTEIN"/>
    <property type="match status" value="1"/>
</dbReference>
<dbReference type="RefSeq" id="WP_186912389.1">
    <property type="nucleotide sequence ID" value="NZ_JACOFV010000008.1"/>
</dbReference>